<evidence type="ECO:0000256" key="1">
    <source>
        <dbReference type="ARBA" id="ARBA00004123"/>
    </source>
</evidence>
<protein>
    <submittedName>
        <fullName evidence="9">Cyclin-dependent kinase inhibitor 1C-like</fullName>
    </submittedName>
</protein>
<feature type="compositionally biased region" description="Basic and acidic residues" evidence="6">
    <location>
        <begin position="200"/>
        <end position="210"/>
    </location>
</feature>
<comment type="similarity">
    <text evidence="2">Belongs to the CDI family.</text>
</comment>
<dbReference type="InParanoid" id="A0A6P8ZZF9"/>
<keyword evidence="8" id="KW-1185">Reference proteome</keyword>
<dbReference type="RefSeq" id="XP_034250474.1">
    <property type="nucleotide sequence ID" value="XM_034394583.1"/>
</dbReference>
<name>A0A6P8ZZF9_THRPL</name>
<dbReference type="Pfam" id="PF02234">
    <property type="entry name" value="CDI"/>
    <property type="match status" value="1"/>
</dbReference>
<dbReference type="PANTHER" id="PTHR10265">
    <property type="entry name" value="CYCLIN-DEPENDENT KINASE INHIBITOR 1"/>
    <property type="match status" value="1"/>
</dbReference>
<gene>
    <name evidence="9" type="primary">LOC117650933</name>
</gene>
<dbReference type="Gene3D" id="4.10.365.10">
    <property type="entry name" value="p27"/>
    <property type="match status" value="1"/>
</dbReference>
<keyword evidence="5" id="KW-0131">Cell cycle</keyword>
<dbReference type="AlphaFoldDB" id="A0A6P8ZZF9"/>
<accession>A0A6P8ZZF9</accession>
<evidence type="ECO:0000256" key="6">
    <source>
        <dbReference type="SAM" id="MobiDB-lite"/>
    </source>
</evidence>
<proteinExistence type="inferred from homology"/>
<feature type="region of interest" description="Disordered" evidence="6">
    <location>
        <begin position="158"/>
        <end position="221"/>
    </location>
</feature>
<dbReference type="GeneID" id="117650933"/>
<feature type="domain" description="Cyclin-dependent kinase inhibitor" evidence="7">
    <location>
        <begin position="39"/>
        <end position="92"/>
    </location>
</feature>
<evidence type="ECO:0000256" key="3">
    <source>
        <dbReference type="ARBA" id="ARBA00023013"/>
    </source>
</evidence>
<comment type="subcellular location">
    <subcellularLocation>
        <location evidence="1">Nucleus</location>
    </subcellularLocation>
</comment>
<dbReference type="FunCoup" id="A0A6P8ZZF9">
    <property type="interactions" value="281"/>
</dbReference>
<evidence type="ECO:0000313" key="8">
    <source>
        <dbReference type="Proteomes" id="UP000515158"/>
    </source>
</evidence>
<dbReference type="GO" id="GO:0004861">
    <property type="term" value="F:cyclin-dependent protein serine/threonine kinase inhibitor activity"/>
    <property type="evidence" value="ECO:0007669"/>
    <property type="project" value="InterPro"/>
</dbReference>
<dbReference type="InterPro" id="IPR003175">
    <property type="entry name" value="CDI_dom"/>
</dbReference>
<evidence type="ECO:0000313" key="9">
    <source>
        <dbReference type="RefSeq" id="XP_034250474.1"/>
    </source>
</evidence>
<evidence type="ECO:0000259" key="7">
    <source>
        <dbReference type="Pfam" id="PF02234"/>
    </source>
</evidence>
<sequence>MSVRVSNPFSLTEMRRLREAVVARPYRPDPEARARICRNLWGKSSADDSRAFAAKELAEHRERDAERWGFDFAREVPLRYGPGAGRYNWSKVLTGTVSAAYKMPRLEPLEPRMDRRLETARATVPCRDVHRCPEPQQPEASVTAEAATPPVPAKIFPATLAAQDLNSPPASTTSSAAASPAAPVRQTSMTEFLQVRKRSRSDVKHEENPAKRRKSNSQASH</sequence>
<reference evidence="9" key="1">
    <citation type="submission" date="2025-08" db="UniProtKB">
        <authorList>
            <consortium name="RefSeq"/>
        </authorList>
    </citation>
    <scope>IDENTIFICATION</scope>
    <source>
        <tissue evidence="9">Total insect</tissue>
    </source>
</reference>
<evidence type="ECO:0000256" key="4">
    <source>
        <dbReference type="ARBA" id="ARBA00023242"/>
    </source>
</evidence>
<dbReference type="GO" id="GO:0051726">
    <property type="term" value="P:regulation of cell cycle"/>
    <property type="evidence" value="ECO:0007669"/>
    <property type="project" value="InterPro"/>
</dbReference>
<dbReference type="PANTHER" id="PTHR10265:SF45">
    <property type="entry name" value="DACAPO"/>
    <property type="match status" value="1"/>
</dbReference>
<dbReference type="GO" id="GO:0005634">
    <property type="term" value="C:nucleus"/>
    <property type="evidence" value="ECO:0007669"/>
    <property type="project" value="UniProtKB-SubCell"/>
</dbReference>
<dbReference type="InterPro" id="IPR044898">
    <property type="entry name" value="CDI_dom_sf"/>
</dbReference>
<evidence type="ECO:0000256" key="5">
    <source>
        <dbReference type="ARBA" id="ARBA00023306"/>
    </source>
</evidence>
<organism evidence="9">
    <name type="scientific">Thrips palmi</name>
    <name type="common">Melon thrips</name>
    <dbReference type="NCBI Taxonomy" id="161013"/>
    <lineage>
        <taxon>Eukaryota</taxon>
        <taxon>Metazoa</taxon>
        <taxon>Ecdysozoa</taxon>
        <taxon>Arthropoda</taxon>
        <taxon>Hexapoda</taxon>
        <taxon>Insecta</taxon>
        <taxon>Pterygota</taxon>
        <taxon>Neoptera</taxon>
        <taxon>Paraneoptera</taxon>
        <taxon>Thysanoptera</taxon>
        <taxon>Terebrantia</taxon>
        <taxon>Thripoidea</taxon>
        <taxon>Thripidae</taxon>
        <taxon>Thrips</taxon>
    </lineage>
</organism>
<keyword evidence="4" id="KW-0539">Nucleus</keyword>
<dbReference type="Proteomes" id="UP000515158">
    <property type="component" value="Unplaced"/>
</dbReference>
<feature type="compositionally biased region" description="Low complexity" evidence="6">
    <location>
        <begin position="167"/>
        <end position="183"/>
    </location>
</feature>
<dbReference type="KEGG" id="tpal:117650933"/>
<evidence type="ECO:0000256" key="2">
    <source>
        <dbReference type="ARBA" id="ARBA00006726"/>
    </source>
</evidence>
<keyword evidence="3 9" id="KW-0649">Protein kinase inhibitor</keyword>
<dbReference type="OrthoDB" id="6373236at2759"/>